<dbReference type="Proteomes" id="UP001162162">
    <property type="component" value="Unassembled WGS sequence"/>
</dbReference>
<feature type="transmembrane region" description="Helical" evidence="1">
    <location>
        <begin position="60"/>
        <end position="79"/>
    </location>
</feature>
<organism evidence="2 3">
    <name type="scientific">Aromia moschata</name>
    <dbReference type="NCBI Taxonomy" id="1265417"/>
    <lineage>
        <taxon>Eukaryota</taxon>
        <taxon>Metazoa</taxon>
        <taxon>Ecdysozoa</taxon>
        <taxon>Arthropoda</taxon>
        <taxon>Hexapoda</taxon>
        <taxon>Insecta</taxon>
        <taxon>Pterygota</taxon>
        <taxon>Neoptera</taxon>
        <taxon>Endopterygota</taxon>
        <taxon>Coleoptera</taxon>
        <taxon>Polyphaga</taxon>
        <taxon>Cucujiformia</taxon>
        <taxon>Chrysomeloidea</taxon>
        <taxon>Cerambycidae</taxon>
        <taxon>Cerambycinae</taxon>
        <taxon>Callichromatini</taxon>
        <taxon>Aromia</taxon>
    </lineage>
</organism>
<keyword evidence="1" id="KW-1133">Transmembrane helix</keyword>
<accession>A0AAV8XSH8</accession>
<name>A0AAV8XSH8_9CUCU</name>
<gene>
    <name evidence="2" type="ORF">NQ318_005127</name>
</gene>
<keyword evidence="1" id="KW-0472">Membrane</keyword>
<evidence type="ECO:0000313" key="3">
    <source>
        <dbReference type="Proteomes" id="UP001162162"/>
    </source>
</evidence>
<keyword evidence="3" id="KW-1185">Reference proteome</keyword>
<reference evidence="2" key="1">
    <citation type="journal article" date="2023" name="Insect Mol. Biol.">
        <title>Genome sequencing provides insights into the evolution of gene families encoding plant cell wall-degrading enzymes in longhorned beetles.</title>
        <authorList>
            <person name="Shin N.R."/>
            <person name="Okamura Y."/>
            <person name="Kirsch R."/>
            <person name="Pauchet Y."/>
        </authorList>
    </citation>
    <scope>NUCLEOTIDE SEQUENCE</scope>
    <source>
        <strain evidence="2">AMC_N1</strain>
    </source>
</reference>
<comment type="caution">
    <text evidence="2">The sequence shown here is derived from an EMBL/GenBank/DDBJ whole genome shotgun (WGS) entry which is preliminary data.</text>
</comment>
<keyword evidence="1" id="KW-0812">Transmembrane</keyword>
<sequence>MFRVVRRIQDKKVPWKSRKAPELKLYRSVNYHSNTSKPSLLPPVRFYSSQHAKKTGGGEGIVIALGAITLAGGATLGYAKYDPDFEELFTNMRLSQTP</sequence>
<evidence type="ECO:0000256" key="1">
    <source>
        <dbReference type="SAM" id="Phobius"/>
    </source>
</evidence>
<evidence type="ECO:0000313" key="2">
    <source>
        <dbReference type="EMBL" id="KAJ8941844.1"/>
    </source>
</evidence>
<dbReference type="AlphaFoldDB" id="A0AAV8XSH8"/>
<dbReference type="EMBL" id="JAPWTK010000350">
    <property type="protein sequence ID" value="KAJ8941844.1"/>
    <property type="molecule type" value="Genomic_DNA"/>
</dbReference>
<proteinExistence type="predicted"/>
<protein>
    <submittedName>
        <fullName evidence="2">Uncharacterized protein</fullName>
    </submittedName>
</protein>